<evidence type="ECO:0000256" key="1">
    <source>
        <dbReference type="ARBA" id="ARBA00008045"/>
    </source>
</evidence>
<dbReference type="PANTHER" id="PTHR23146">
    <property type="entry name" value="LEO1 PROTEIN"/>
    <property type="match status" value="1"/>
</dbReference>
<dbReference type="STRING" id="6334.A0A0V1BIP1"/>
<dbReference type="Proteomes" id="UP000054776">
    <property type="component" value="Unassembled WGS sequence"/>
</dbReference>
<dbReference type="Pfam" id="PF01920">
    <property type="entry name" value="Prefoldin_2"/>
    <property type="match status" value="1"/>
</dbReference>
<keyword evidence="6" id="KW-1185">Reference proteome</keyword>
<reference evidence="5 6" key="1">
    <citation type="submission" date="2015-01" db="EMBL/GenBank/DDBJ databases">
        <title>Evolution of Trichinella species and genotypes.</title>
        <authorList>
            <person name="Korhonen P.K."/>
            <person name="Edoardo P."/>
            <person name="Giuseppe L.R."/>
            <person name="Gasser R.B."/>
        </authorList>
    </citation>
    <scope>NUCLEOTIDE SEQUENCE [LARGE SCALE GENOMIC DNA]</scope>
    <source>
        <strain evidence="5">ISS3</strain>
    </source>
</reference>
<dbReference type="EMBL" id="JYDH01000037">
    <property type="protein sequence ID" value="KRY37019.1"/>
    <property type="molecule type" value="Genomic_DNA"/>
</dbReference>
<organism evidence="5 6">
    <name type="scientific">Trichinella spiralis</name>
    <name type="common">Trichina worm</name>
    <dbReference type="NCBI Taxonomy" id="6334"/>
    <lineage>
        <taxon>Eukaryota</taxon>
        <taxon>Metazoa</taxon>
        <taxon>Ecdysozoa</taxon>
        <taxon>Nematoda</taxon>
        <taxon>Enoplea</taxon>
        <taxon>Dorylaimia</taxon>
        <taxon>Trichinellida</taxon>
        <taxon>Trichinellidae</taxon>
        <taxon>Trichinella</taxon>
    </lineage>
</organism>
<gene>
    <name evidence="5" type="primary">LEO1</name>
    <name evidence="5" type="ORF">T01_16013</name>
</gene>
<comment type="caution">
    <text evidence="5">The sequence shown here is derived from an EMBL/GenBank/DDBJ whole genome shotgun (WGS) entry which is preliminary data.</text>
</comment>
<dbReference type="eggNOG" id="KOG2428">
    <property type="taxonomic scope" value="Eukaryota"/>
</dbReference>
<evidence type="ECO:0000313" key="6">
    <source>
        <dbReference type="Proteomes" id="UP000054776"/>
    </source>
</evidence>
<evidence type="ECO:0000256" key="2">
    <source>
        <dbReference type="ARBA" id="ARBA00011695"/>
    </source>
</evidence>
<dbReference type="AlphaFoldDB" id="A0A0V1BIP1"/>
<comment type="subunit">
    <text evidence="2">Heterohexamer of two PFD-alpha type and four PFD-beta type subunits.</text>
</comment>
<dbReference type="GO" id="GO:0051082">
    <property type="term" value="F:unfolded protein binding"/>
    <property type="evidence" value="ECO:0007669"/>
    <property type="project" value="InterPro"/>
</dbReference>
<feature type="compositionally biased region" description="Basic and acidic residues" evidence="4">
    <location>
        <begin position="440"/>
        <end position="450"/>
    </location>
</feature>
<dbReference type="InterPro" id="IPR009053">
    <property type="entry name" value="Prefoldin"/>
</dbReference>
<name>A0A0V1BIP1_TRISP</name>
<keyword evidence="3" id="KW-0175">Coiled coil</keyword>
<dbReference type="GO" id="GO:0016593">
    <property type="term" value="C:Cdc73/Paf1 complex"/>
    <property type="evidence" value="ECO:0007669"/>
    <property type="project" value="InterPro"/>
</dbReference>
<feature type="coiled-coil region" evidence="3">
    <location>
        <begin position="12"/>
        <end position="50"/>
    </location>
</feature>
<dbReference type="InterPro" id="IPR007149">
    <property type="entry name" value="Leo1"/>
</dbReference>
<comment type="similarity">
    <text evidence="1">Belongs to the prefoldin subunit beta family.</text>
</comment>
<dbReference type="InParanoid" id="A0A0V1BIP1"/>
<accession>A0A0V1BIP1</accession>
<dbReference type="SUPFAM" id="SSF46579">
    <property type="entry name" value="Prefoldin"/>
    <property type="match status" value="1"/>
</dbReference>
<protein>
    <submittedName>
        <fullName evidence="5">RNA polymerase-associated protein LEO1</fullName>
    </submittedName>
</protein>
<dbReference type="GO" id="GO:0016272">
    <property type="term" value="C:prefoldin complex"/>
    <property type="evidence" value="ECO:0007669"/>
    <property type="project" value="InterPro"/>
</dbReference>
<dbReference type="GO" id="GO:0032968">
    <property type="term" value="P:positive regulation of transcription elongation by RNA polymerase II"/>
    <property type="evidence" value="ECO:0007669"/>
    <property type="project" value="TreeGrafter"/>
</dbReference>
<evidence type="ECO:0000256" key="3">
    <source>
        <dbReference type="SAM" id="Coils"/>
    </source>
</evidence>
<dbReference type="InterPro" id="IPR002777">
    <property type="entry name" value="PFD_beta-like"/>
</dbReference>
<dbReference type="PANTHER" id="PTHR23146:SF0">
    <property type="entry name" value="RNA POLYMERASE-ASSOCIATED PROTEIN LEO1"/>
    <property type="match status" value="1"/>
</dbReference>
<feature type="region of interest" description="Disordered" evidence="4">
    <location>
        <begin position="440"/>
        <end position="500"/>
    </location>
</feature>
<proteinExistence type="inferred from homology"/>
<dbReference type="GO" id="GO:0006368">
    <property type="term" value="P:transcription elongation by RNA polymerase II"/>
    <property type="evidence" value="ECO:0007669"/>
    <property type="project" value="InterPro"/>
</dbReference>
<feature type="compositionally biased region" description="Basic and acidic residues" evidence="4">
    <location>
        <begin position="383"/>
        <end position="402"/>
    </location>
</feature>
<dbReference type="GO" id="GO:1990269">
    <property type="term" value="F:RNA polymerase II C-terminal domain phosphoserine binding"/>
    <property type="evidence" value="ECO:0007669"/>
    <property type="project" value="TreeGrafter"/>
</dbReference>
<dbReference type="Pfam" id="PF04004">
    <property type="entry name" value="Leo1"/>
    <property type="match status" value="1"/>
</dbReference>
<sequence length="500" mass="56764">MATDSEITPRQAAETLNRLQSEERAIAAKLNELKFERHEHKIIIERLEKMNGDRKAYRMIGGVLVEWTVAEILPALRLKEQNLGDVLKILLFSDMSSDGESSLGEPLVKKEIAVIFSSEDENVEGNADAIVSETKNEIKTEENDTVIDTDAIFGYSHDLSSSDEEENEKNEQKVSSSHPPANQNKIGDAEETVEEETVIEIEVPKVDVNLGRQLHFVKLPNFISVEPREFDADTYEDEIDEDEVLDEEGRSRLKLKVENTIRWRNTIDEHGNSVAESNAKIIRWSDGSMSLYIGSEIFDISVHSLQGDHHHLFIRQGPGLQGQAIFDTKVTFRPHSTESFTHRKMTLSMADRSTKSQKVKVLSMIGEDPDVLKQKMIKQEEERLRAKARRETQQRRVKERPPVRGLSANYLEPDRNESEDEEGVSLSAIKRKYKTGAKDYIRAQHSTSEREDSDNALGNSRARNVKKRIDDDSESDSPNESGIAIARKRVPVIEDDEESE</sequence>
<feature type="region of interest" description="Disordered" evidence="4">
    <location>
        <begin position="157"/>
        <end position="191"/>
    </location>
</feature>
<evidence type="ECO:0000313" key="5">
    <source>
        <dbReference type="EMBL" id="KRY37019.1"/>
    </source>
</evidence>
<dbReference type="Gene3D" id="1.10.287.370">
    <property type="match status" value="1"/>
</dbReference>
<dbReference type="GO" id="GO:0006457">
    <property type="term" value="P:protein folding"/>
    <property type="evidence" value="ECO:0007669"/>
    <property type="project" value="InterPro"/>
</dbReference>
<dbReference type="OrthoDB" id="20844at2759"/>
<evidence type="ECO:0000256" key="4">
    <source>
        <dbReference type="SAM" id="MobiDB-lite"/>
    </source>
</evidence>
<feature type="region of interest" description="Disordered" evidence="4">
    <location>
        <begin position="383"/>
        <end position="424"/>
    </location>
</feature>